<sequence>MSILNGPRLNFWGGIRTDVSLPNNSPTIPYDGNDHWPLFDLTTSTLAPGAQSYTDDQLNNMINAPTGDYYTAGGWNHYGQHVVDMQNALISSQGSPGSINTTGDMVGQPVYLLGSVDPVTGQGPVSGPMMVDLDPTATNTTQIFVGGLQIGGNSDIQLLIRANTVCSSLDVKMRVLEPEEMDAPGSFRLSGTFQLTFPLTSIVSWNENSSGLRSIIQAPGATGIVLRFVMFEMCPTMTTEQLDADYAAGRYTPNPSIGRVIGTLAPAFADEPKNCQPGRQLVNQSTKSTGYADLGDSGILSIDMVNVIPKQTFRAVRDDITSPIGPNADYGPVTISAGTTTLTTLDPASSPLFDYYVYGGIVDLPLSTTQQQAVRTTALAINAPNTVSETTLHAIESTYRVYADQRNVYLEDYPNGLSITLQVRYLGGPVTSATEIDLKAGAPAVYKNPKYWNFLEFPDSLTINPGQLDVSFPVTLKPGTEAQAGFVALTYTVNGLASGGYFTSFRKYAQTDFGIPAGTTITWELMYPNVLRFHYLAFPAMSRYIPLNQPDAVMGAKNPILARTSDAYKGTTLFMPVVRSMSPCQRALLRAYLTGEPWQPPQ</sequence>
<protein>
    <recommendedName>
        <fullName evidence="3">Ig-like domain-containing protein</fullName>
    </recommendedName>
</protein>
<dbReference type="EMBL" id="CP117454">
    <property type="protein sequence ID" value="WLG82547.1"/>
    <property type="molecule type" value="Genomic_DNA"/>
</dbReference>
<proteinExistence type="predicted"/>
<evidence type="ECO:0000313" key="2">
    <source>
        <dbReference type="Proteomes" id="UP001239418"/>
    </source>
</evidence>
<organism evidence="1 2">
    <name type="scientific">Pseudomonas cucumis</name>
    <dbReference type="NCBI Taxonomy" id="2954082"/>
    <lineage>
        <taxon>Bacteria</taxon>
        <taxon>Pseudomonadati</taxon>
        <taxon>Pseudomonadota</taxon>
        <taxon>Gammaproteobacteria</taxon>
        <taxon>Pseudomonadales</taxon>
        <taxon>Pseudomonadaceae</taxon>
        <taxon>Pseudomonas</taxon>
    </lineage>
</organism>
<accession>A0ABY9EPL8</accession>
<name>A0ABY9EPL8_9PSED</name>
<gene>
    <name evidence="1" type="ORF">PSH97_15525</name>
</gene>
<evidence type="ECO:0000313" key="1">
    <source>
        <dbReference type="EMBL" id="WLG82547.1"/>
    </source>
</evidence>
<dbReference type="Proteomes" id="UP001239418">
    <property type="component" value="Chromosome"/>
</dbReference>
<reference evidence="1 2" key="1">
    <citation type="submission" date="2023-02" db="EMBL/GenBank/DDBJ databases">
        <title>Evolution of Hrp T3SS in non-pathogenic Pseudomonas fluorescens.</title>
        <authorList>
            <person name="Liao K."/>
            <person name="Wei H."/>
            <person name="Gu Y."/>
        </authorList>
    </citation>
    <scope>NUCLEOTIDE SEQUENCE [LARGE SCALE GENOMIC DNA]</scope>
    <source>
        <strain evidence="1 2">FP1935</strain>
    </source>
</reference>
<dbReference type="RefSeq" id="WP_305445692.1">
    <property type="nucleotide sequence ID" value="NZ_CP117454.1"/>
</dbReference>
<keyword evidence="2" id="KW-1185">Reference proteome</keyword>
<evidence type="ECO:0008006" key="3">
    <source>
        <dbReference type="Google" id="ProtNLM"/>
    </source>
</evidence>